<evidence type="ECO:0000256" key="3">
    <source>
        <dbReference type="ARBA" id="ARBA00022839"/>
    </source>
</evidence>
<feature type="region of interest" description="Disordered" evidence="4">
    <location>
        <begin position="403"/>
        <end position="432"/>
    </location>
</feature>
<dbReference type="GO" id="GO:0008408">
    <property type="term" value="F:3'-5' exonuclease activity"/>
    <property type="evidence" value="ECO:0007669"/>
    <property type="project" value="TreeGrafter"/>
</dbReference>
<feature type="compositionally biased region" description="Pro residues" evidence="4">
    <location>
        <begin position="35"/>
        <end position="53"/>
    </location>
</feature>
<accession>H5UQS9</accession>
<keyword evidence="3" id="KW-0269">Exonuclease</keyword>
<evidence type="ECO:0000313" key="6">
    <source>
        <dbReference type="EMBL" id="GAB48087.1"/>
    </source>
</evidence>
<dbReference type="GO" id="GO:0003676">
    <property type="term" value="F:nucleic acid binding"/>
    <property type="evidence" value="ECO:0007669"/>
    <property type="project" value="InterPro"/>
</dbReference>
<evidence type="ECO:0000259" key="5">
    <source>
        <dbReference type="SMART" id="SM00479"/>
    </source>
</evidence>
<dbReference type="PANTHER" id="PTHR30231:SF4">
    <property type="entry name" value="PROTEIN NEN2"/>
    <property type="match status" value="1"/>
</dbReference>
<protein>
    <recommendedName>
        <fullName evidence="5">Exonuclease domain-containing protein</fullName>
    </recommendedName>
</protein>
<dbReference type="Proteomes" id="UP000004367">
    <property type="component" value="Unassembled WGS sequence"/>
</dbReference>
<keyword evidence="7" id="KW-1185">Reference proteome</keyword>
<dbReference type="SUPFAM" id="SSF53098">
    <property type="entry name" value="Ribonuclease H-like"/>
    <property type="match status" value="1"/>
</dbReference>
<proteinExistence type="predicted"/>
<keyword evidence="1" id="KW-0540">Nuclease</keyword>
<feature type="domain" description="Exonuclease" evidence="5">
    <location>
        <begin position="105"/>
        <end position="268"/>
    </location>
</feature>
<dbReference type="EMBL" id="BAFE01000043">
    <property type="protein sequence ID" value="GAB48087.1"/>
    <property type="molecule type" value="Genomic_DNA"/>
</dbReference>
<dbReference type="InterPro" id="IPR012337">
    <property type="entry name" value="RNaseH-like_sf"/>
</dbReference>
<dbReference type="InterPro" id="IPR036397">
    <property type="entry name" value="RNaseH_sf"/>
</dbReference>
<organism evidence="6 7">
    <name type="scientific">Mobilicoccus pelagius NBRC 104925</name>
    <dbReference type="NCBI Taxonomy" id="1089455"/>
    <lineage>
        <taxon>Bacteria</taxon>
        <taxon>Bacillati</taxon>
        <taxon>Actinomycetota</taxon>
        <taxon>Actinomycetes</taxon>
        <taxon>Micrococcales</taxon>
        <taxon>Dermatophilaceae</taxon>
        <taxon>Mobilicoccus</taxon>
    </lineage>
</organism>
<dbReference type="PANTHER" id="PTHR30231">
    <property type="entry name" value="DNA POLYMERASE III SUBUNIT EPSILON"/>
    <property type="match status" value="1"/>
</dbReference>
<dbReference type="AlphaFoldDB" id="H5UQS9"/>
<name>H5UQS9_9MICO</name>
<dbReference type="SMART" id="SM00479">
    <property type="entry name" value="EXOIII"/>
    <property type="match status" value="1"/>
</dbReference>
<feature type="region of interest" description="Disordered" evidence="4">
    <location>
        <begin position="29"/>
        <end position="81"/>
    </location>
</feature>
<evidence type="ECO:0000313" key="7">
    <source>
        <dbReference type="Proteomes" id="UP000004367"/>
    </source>
</evidence>
<dbReference type="STRING" id="1089455.MOPEL_060_00030"/>
<keyword evidence="2" id="KW-0378">Hydrolase</keyword>
<dbReference type="eggNOG" id="COG0847">
    <property type="taxonomic scope" value="Bacteria"/>
</dbReference>
<dbReference type="Gene3D" id="3.30.420.10">
    <property type="entry name" value="Ribonuclease H-like superfamily/Ribonuclease H"/>
    <property type="match status" value="1"/>
</dbReference>
<dbReference type="OrthoDB" id="190275at2"/>
<reference evidence="6 7" key="1">
    <citation type="submission" date="2012-02" db="EMBL/GenBank/DDBJ databases">
        <title>Whole genome shotgun sequence of Mobilicoccus pelagius NBRC 104925.</title>
        <authorList>
            <person name="Yoshida Y."/>
            <person name="Hosoyama A."/>
            <person name="Tsuchikane K."/>
            <person name="Katsumata H."/>
            <person name="Yamazaki S."/>
            <person name="Fujita N."/>
        </authorList>
    </citation>
    <scope>NUCLEOTIDE SEQUENCE [LARGE SCALE GENOMIC DNA]</scope>
    <source>
        <strain evidence="6 7">NBRC 104925</strain>
    </source>
</reference>
<dbReference type="InterPro" id="IPR013520">
    <property type="entry name" value="Ribonucl_H"/>
</dbReference>
<evidence type="ECO:0000256" key="4">
    <source>
        <dbReference type="SAM" id="MobiDB-lite"/>
    </source>
</evidence>
<dbReference type="CDD" id="cd06127">
    <property type="entry name" value="DEDDh"/>
    <property type="match status" value="1"/>
</dbReference>
<dbReference type="RefSeq" id="WP_009481985.1">
    <property type="nucleotide sequence ID" value="NZ_BAFE01000043.1"/>
</dbReference>
<sequence>MTQLVSVVVLAVVLLVLFRLFAAESDDEAEATPLDPLPVPVPPPPTRPGPALRPRPGETPTRDAASPTTPGAPPWPAPRRGRTRLFGLGGVGADGAFGGTRHTGGYAVLGYRTTGFTPVRDRLVAIAVLHVDARGTVEGRHDGYLSPGVAPIPPHLVGMTDRIHEAPSFARAAPHLLALLEGRVVVAHDVEFLEAFLDAHLMEAGVLAPSIPALCTRQLGLTTFPTRNHRLSTLARAVGSAVVVGRSAVDDAYAVAAVLPAILRAHGERLTYPCEAAGDPRRIVLPAGRVPAPGGDAPDPWLADLFARTSGLARELNDVRVARFVDVLVPLLLQGRLVPEEVRGLTRLMVAAGYGAAELRQIQERLLELLRRAAFEHERIGARGVSRLRTTAASVGIPGYFDDLVPPEPPPAPEPGSGSFSRPVRKPLPPAPMPHLPRCGHCLEIGHYTSACPRRERGPVRAISPI</sequence>
<evidence type="ECO:0000256" key="1">
    <source>
        <dbReference type="ARBA" id="ARBA00022722"/>
    </source>
</evidence>
<gene>
    <name evidence="6" type="ORF">MOPEL_060_00030</name>
</gene>
<comment type="caution">
    <text evidence="6">The sequence shown here is derived from an EMBL/GenBank/DDBJ whole genome shotgun (WGS) entry which is preliminary data.</text>
</comment>
<evidence type="ECO:0000256" key="2">
    <source>
        <dbReference type="ARBA" id="ARBA00022801"/>
    </source>
</evidence>